<comment type="function">
    <text evidence="11">Required for polymorphic O-glycosylation of the serine-rich repeat protein in this bacteria. Catalyzes the first step in glycosylation by transferring N-acetylglucosamine from UDP-GlcNAc to serine residues in the substrate protein. Part of the accessory SecA2/SecY2 system specifically required to export serine-rich repeat cell wall proteins usually encoded upstream in the same operon.</text>
</comment>
<sequence length="506" mass="58358">MTVYNINLGIGWASSGVEYAQAYRAQLLRRIQQPAKFIFMDMILADNIQHLTENIGFLDEEVIWLYNYFTDIKIAPTTVTLDQVLAQVAGQLERSEREGKIVRYFYPQDDQFITCYLRQEDQDFVEHVEYVSRGRLIRKDYFSYVRYASEYFAPHNDAATLYQRRFYNEDGSVAYDMLIEDVQEELYRFPDRIFYSKAELVRYFLQCLQLQADDVVILDRETGIGQVVFEESQKAKLGVVVHAEHFSENASSDDYILWNNFYDYQFTNADKVDFFIVATEAQKRILEQQFQHYSNKQPKIVTIPVGSLDQLTYPKEPRKPFSMITASRLATEKHIDWLVAATVQALAQLPELTLDIYGKGGEEEKLRRRIEEAGAQDYIRLKGHADLSQIYAGYELYLTASTSEGFGLTLMEAVGSGLPLIGFDVRYGNQTFIDDGKNGYLLPVSSNQVEDQIIAAFVEKIVALFSQGRQQEMSQHSYQVAENYLTSRVEAAWSQLLKEVRDDSAL</sequence>
<gene>
    <name evidence="14" type="primary">gtf1</name>
    <name evidence="11" type="synonym">gtfA</name>
    <name evidence="14" type="ORF">SSV_0729</name>
</gene>
<comment type="subcellular location">
    <subcellularLocation>
        <location evidence="1 11">Cell membrane</location>
        <topology evidence="1 11">Peripheral membrane protein</topology>
    </subcellularLocation>
    <subcellularLocation>
        <location evidence="11">Cytoplasm</location>
    </subcellularLocation>
    <text evidence="11">Cell membrane association requires GtfB.</text>
</comment>
<dbReference type="EC" id="2.4.1.-" evidence="11"/>
<dbReference type="NCBIfam" id="TIGR02918">
    <property type="entry name" value="accessory Sec system glycosyltransferase GtfA"/>
    <property type="match status" value="1"/>
</dbReference>
<evidence type="ECO:0000259" key="12">
    <source>
        <dbReference type="Pfam" id="PF00534"/>
    </source>
</evidence>
<dbReference type="Gene3D" id="3.40.50.2000">
    <property type="entry name" value="Glycogen Phosphorylase B"/>
    <property type="match status" value="2"/>
</dbReference>
<protein>
    <recommendedName>
        <fullName evidence="11">UDP-N-acetylglucosamine--peptide N-acetylglucosaminyltransferase GtfA subunit</fullName>
        <ecNumber evidence="11">2.4.1.-</ecNumber>
    </recommendedName>
    <alternativeName>
        <fullName evidence="11">Glycosyltransferase GtfA</fullName>
    </alternativeName>
</protein>
<reference evidence="14 15" key="1">
    <citation type="submission" date="2015-01" db="EMBL/GenBank/DDBJ databases">
        <authorList>
            <person name="Pelicic Vladimir"/>
        </authorList>
    </citation>
    <scope>NUCLEOTIDE SEQUENCE [LARGE SCALE GENOMIC DNA]</scope>
    <source>
        <strain evidence="14 15">2908</strain>
    </source>
</reference>
<feature type="binding site" evidence="11">
    <location>
        <begin position="404"/>
        <end position="407"/>
    </location>
    <ligand>
        <name>N-acetyl-D-glucosamine</name>
        <dbReference type="ChEBI" id="CHEBI:506227"/>
    </ligand>
</feature>
<evidence type="ECO:0000256" key="4">
    <source>
        <dbReference type="ARBA" id="ARBA00022475"/>
    </source>
</evidence>
<evidence type="ECO:0000256" key="9">
    <source>
        <dbReference type="ARBA" id="ARBA00023136"/>
    </source>
</evidence>
<evidence type="ECO:0000256" key="2">
    <source>
        <dbReference type="ARBA" id="ARBA00004922"/>
    </source>
</evidence>
<dbReference type="GO" id="GO:0005886">
    <property type="term" value="C:plasma membrane"/>
    <property type="evidence" value="ECO:0007669"/>
    <property type="project" value="UniProtKB-SubCell"/>
</dbReference>
<dbReference type="FunFam" id="3.40.50.2000:FF:000209">
    <property type="entry name" value="UDP-N-acetylglucosamine--peptide N-acetylglucosaminyltransferase GtfA subunit"/>
    <property type="match status" value="1"/>
</dbReference>
<dbReference type="InterPro" id="IPR054396">
    <property type="entry name" value="GtfA_EBD"/>
</dbReference>
<keyword evidence="5 11" id="KW-0963">Cytoplasm</keyword>
<evidence type="ECO:0000313" key="14">
    <source>
        <dbReference type="EMBL" id="CEL90032.1"/>
    </source>
</evidence>
<evidence type="ECO:0000256" key="8">
    <source>
        <dbReference type="ARBA" id="ARBA00022741"/>
    </source>
</evidence>
<comment type="similarity">
    <text evidence="3 11">Belongs to the glycosyltransferase group 1 family. Glycosyltransferase 4 subfamily.</text>
</comment>
<dbReference type="RefSeq" id="WP_072073736.1">
    <property type="nucleotide sequence ID" value="NZ_CDMW01000001.1"/>
</dbReference>
<dbReference type="Pfam" id="PF00534">
    <property type="entry name" value="Glycos_transf_1"/>
    <property type="match status" value="1"/>
</dbReference>
<evidence type="ECO:0000256" key="11">
    <source>
        <dbReference type="HAMAP-Rule" id="MF_01472"/>
    </source>
</evidence>
<dbReference type="EMBL" id="CDMW01000001">
    <property type="protein sequence ID" value="CEL90032.1"/>
    <property type="molecule type" value="Genomic_DNA"/>
</dbReference>
<dbReference type="SUPFAM" id="SSF53756">
    <property type="entry name" value="UDP-Glycosyltransferase/glycogen phosphorylase"/>
    <property type="match status" value="1"/>
</dbReference>
<evidence type="ECO:0000256" key="3">
    <source>
        <dbReference type="ARBA" id="ARBA00009481"/>
    </source>
</evidence>
<keyword evidence="7 11" id="KW-0808">Transferase</keyword>
<dbReference type="Proteomes" id="UP000183504">
    <property type="component" value="Unassembled WGS sequence"/>
</dbReference>
<evidence type="ECO:0000256" key="1">
    <source>
        <dbReference type="ARBA" id="ARBA00004202"/>
    </source>
</evidence>
<dbReference type="InterPro" id="IPR001296">
    <property type="entry name" value="Glyco_trans_1"/>
</dbReference>
<feature type="domain" description="GtfA extended beta-sheet meander" evidence="13">
    <location>
        <begin position="95"/>
        <end position="191"/>
    </location>
</feature>
<keyword evidence="4 11" id="KW-1003">Cell membrane</keyword>
<dbReference type="Pfam" id="PF22145">
    <property type="entry name" value="GtfA_EBD"/>
    <property type="match status" value="1"/>
</dbReference>
<dbReference type="PANTHER" id="PTHR12526:SF629">
    <property type="entry name" value="TEICHURONIC ACID BIOSYNTHESIS GLYCOSYLTRANSFERASE TUAH-RELATED"/>
    <property type="match status" value="1"/>
</dbReference>
<name>A0A0B7GJM1_STRSA</name>
<evidence type="ECO:0000256" key="7">
    <source>
        <dbReference type="ARBA" id="ARBA00022679"/>
    </source>
</evidence>
<dbReference type="AlphaFoldDB" id="A0A0B7GJM1"/>
<keyword evidence="8 11" id="KW-0547">Nucleotide-binding</keyword>
<organism evidence="14 15">
    <name type="scientific">Streptococcus sanguinis</name>
    <dbReference type="NCBI Taxonomy" id="1305"/>
    <lineage>
        <taxon>Bacteria</taxon>
        <taxon>Bacillati</taxon>
        <taxon>Bacillota</taxon>
        <taxon>Bacilli</taxon>
        <taxon>Lactobacillales</taxon>
        <taxon>Streptococcaceae</taxon>
        <taxon>Streptococcus</taxon>
    </lineage>
</organism>
<dbReference type="CDD" id="cd04949">
    <property type="entry name" value="GT4_GtfA-like"/>
    <property type="match status" value="1"/>
</dbReference>
<dbReference type="HAMAP" id="MF_01472">
    <property type="entry name" value="GtfA"/>
    <property type="match status" value="1"/>
</dbReference>
<comment type="catalytic activity">
    <reaction evidence="10 11">
        <text>L-seryl-[protein] + UDP-N-acetyl-alpha-D-glucosamine = 3-O-[N-acetyl-alpha-D-glucosaminyl]-L-seryl-[protein] + UDP + H(+)</text>
        <dbReference type="Rhea" id="RHEA:59872"/>
        <dbReference type="Rhea" id="RHEA-COMP:9863"/>
        <dbReference type="Rhea" id="RHEA-COMP:15471"/>
        <dbReference type="ChEBI" id="CHEBI:15378"/>
        <dbReference type="ChEBI" id="CHEBI:29999"/>
        <dbReference type="ChEBI" id="CHEBI:57705"/>
        <dbReference type="ChEBI" id="CHEBI:58223"/>
        <dbReference type="ChEBI" id="CHEBI:143279"/>
    </reaction>
</comment>
<dbReference type="FunFam" id="3.40.50.2000:FF:000196">
    <property type="entry name" value="UDP-N-acetylglucosamine--peptide N-acetylglucosaminyltransferase GtfA subunit"/>
    <property type="match status" value="1"/>
</dbReference>
<feature type="binding site" evidence="11">
    <location>
        <begin position="384"/>
        <end position="385"/>
    </location>
    <ligand>
        <name>UDP</name>
        <dbReference type="ChEBI" id="CHEBI:58223"/>
    </ligand>
</feature>
<keyword evidence="9 11" id="KW-0472">Membrane</keyword>
<evidence type="ECO:0000256" key="10">
    <source>
        <dbReference type="ARBA" id="ARBA00052053"/>
    </source>
</evidence>
<keyword evidence="6 11" id="KW-0328">Glycosyltransferase</keyword>
<feature type="domain" description="Glycosyl transferase family 1" evidence="12">
    <location>
        <begin position="317"/>
        <end position="451"/>
    </location>
</feature>
<evidence type="ECO:0000256" key="6">
    <source>
        <dbReference type="ARBA" id="ARBA00022676"/>
    </source>
</evidence>
<dbReference type="UniPathway" id="UPA00378"/>
<dbReference type="GO" id="GO:0017122">
    <property type="term" value="C:protein N-acetylglucosaminyltransferase complex"/>
    <property type="evidence" value="ECO:0007669"/>
    <property type="project" value="UniProtKB-UniRule"/>
</dbReference>
<dbReference type="GO" id="GO:0005737">
    <property type="term" value="C:cytoplasm"/>
    <property type="evidence" value="ECO:0007669"/>
    <property type="project" value="UniProtKB-SubCell"/>
</dbReference>
<comment type="pathway">
    <text evidence="2 11">Protein modification; protein glycosylation.</text>
</comment>
<feature type="binding site" evidence="11">
    <location>
        <begin position="16"/>
        <end position="19"/>
    </location>
    <ligand>
        <name>UDP</name>
        <dbReference type="ChEBI" id="CHEBI:58223"/>
    </ligand>
</feature>
<dbReference type="PANTHER" id="PTHR12526">
    <property type="entry name" value="GLYCOSYLTRANSFERASE"/>
    <property type="match status" value="1"/>
</dbReference>
<comment type="subunit">
    <text evidence="11">Forms a heterotetramer with 2 subunits each of GtfA and GtfB. Part of the accessory SecA2/SecY2 protein translocation apparatus.</text>
</comment>
<evidence type="ECO:0000313" key="15">
    <source>
        <dbReference type="Proteomes" id="UP000183504"/>
    </source>
</evidence>
<dbReference type="GO" id="GO:0000166">
    <property type="term" value="F:nucleotide binding"/>
    <property type="evidence" value="ECO:0007669"/>
    <property type="project" value="UniProtKB-KW"/>
</dbReference>
<proteinExistence type="inferred from homology"/>
<evidence type="ECO:0000259" key="13">
    <source>
        <dbReference type="Pfam" id="PF22145"/>
    </source>
</evidence>
<dbReference type="InterPro" id="IPR014267">
    <property type="entry name" value="GtfA"/>
</dbReference>
<accession>A0A0B7GJM1</accession>
<evidence type="ECO:0000256" key="5">
    <source>
        <dbReference type="ARBA" id="ARBA00022490"/>
    </source>
</evidence>
<feature type="binding site" evidence="11">
    <location>
        <position position="242"/>
    </location>
    <ligand>
        <name>N-acetyl-D-glucosamine</name>
        <dbReference type="ChEBI" id="CHEBI:506227"/>
    </ligand>
</feature>
<dbReference type="GO" id="GO:0016757">
    <property type="term" value="F:glycosyltransferase activity"/>
    <property type="evidence" value="ECO:0007669"/>
    <property type="project" value="UniProtKB-UniRule"/>
</dbReference>